<evidence type="ECO:0000313" key="6">
    <source>
        <dbReference type="EMBL" id="GBF82344.1"/>
    </source>
</evidence>
<feature type="transmembrane region" description="Helical" evidence="4">
    <location>
        <begin position="85"/>
        <end position="103"/>
    </location>
</feature>
<dbReference type="InterPro" id="IPR012171">
    <property type="entry name" value="Fatty_acid_desaturase"/>
</dbReference>
<dbReference type="AlphaFoldDB" id="A0A401IM58"/>
<comment type="similarity">
    <text evidence="2">Belongs to the fatty acid desaturase type 2 family.</text>
</comment>
<dbReference type="GO" id="GO:0016717">
    <property type="term" value="F:oxidoreductase activity, acting on paired donors, with oxidation of a pair of donors resulting in the reduction of molecular oxygen to two molecules of water"/>
    <property type="evidence" value="ECO:0007669"/>
    <property type="project" value="TreeGrafter"/>
</dbReference>
<feature type="domain" description="Fatty acid desaturase" evidence="5">
    <location>
        <begin position="82"/>
        <end position="352"/>
    </location>
</feature>
<evidence type="ECO:0000256" key="2">
    <source>
        <dbReference type="ARBA" id="ARBA00008749"/>
    </source>
</evidence>
<evidence type="ECO:0000256" key="1">
    <source>
        <dbReference type="ARBA" id="ARBA00001954"/>
    </source>
</evidence>
<dbReference type="PANTHER" id="PTHR19353:SF19">
    <property type="entry name" value="DELTA(5) FATTY ACID DESATURASE C-RELATED"/>
    <property type="match status" value="1"/>
</dbReference>
<feature type="transmembrane region" description="Helical" evidence="4">
    <location>
        <begin position="220"/>
        <end position="240"/>
    </location>
</feature>
<dbReference type="Proteomes" id="UP000287247">
    <property type="component" value="Unassembled WGS sequence"/>
</dbReference>
<keyword evidence="4" id="KW-0812">Transmembrane</keyword>
<name>A0A401IM58_APHSA</name>
<protein>
    <submittedName>
        <fullName evidence="6">Linoleoyl-CoA desaturase</fullName>
    </submittedName>
</protein>
<keyword evidence="4" id="KW-1133">Transmembrane helix</keyword>
<dbReference type="PANTHER" id="PTHR19353">
    <property type="entry name" value="FATTY ACID DESATURASE 2"/>
    <property type="match status" value="1"/>
</dbReference>
<feature type="transmembrane region" description="Helical" evidence="4">
    <location>
        <begin position="180"/>
        <end position="199"/>
    </location>
</feature>
<dbReference type="PIRSF" id="PIRSF015921">
    <property type="entry name" value="FA_sphinglp_des"/>
    <property type="match status" value="1"/>
</dbReference>
<comment type="caution">
    <text evidence="6">The sequence shown here is derived from an EMBL/GenBank/DDBJ whole genome shotgun (WGS) entry which is preliminary data.</text>
</comment>
<keyword evidence="3" id="KW-0408">Iron</keyword>
<evidence type="ECO:0000259" key="5">
    <source>
        <dbReference type="Pfam" id="PF00487"/>
    </source>
</evidence>
<organism evidence="6 7">
    <name type="scientific">Aphanothece sacrum FPU1</name>
    <dbReference type="NCBI Taxonomy" id="1920663"/>
    <lineage>
        <taxon>Bacteria</taxon>
        <taxon>Bacillati</taxon>
        <taxon>Cyanobacteriota</taxon>
        <taxon>Cyanophyceae</taxon>
        <taxon>Oscillatoriophycideae</taxon>
        <taxon>Chroococcales</taxon>
        <taxon>Aphanothecaceae</taxon>
        <taxon>Aphanothece</taxon>
    </lineage>
</organism>
<reference evidence="7" key="1">
    <citation type="submission" date="2017-05" db="EMBL/GenBank/DDBJ databases">
        <title>Physiological properties and genetic analysis related to exopolysaccharide production of fresh-water unicellular cyanobacterium Aphanothece sacrum, Suizenji Nori, that has been cultured as a food source in Japan.</title>
        <authorList>
            <person name="Kanesaki Y."/>
            <person name="Yoshikawa S."/>
            <person name="Ohki K."/>
        </authorList>
    </citation>
    <scope>NUCLEOTIDE SEQUENCE [LARGE SCALE GENOMIC DNA]</scope>
    <source>
        <strain evidence="7">FPU1</strain>
    </source>
</reference>
<dbReference type="Pfam" id="PF00487">
    <property type="entry name" value="FA_desaturase"/>
    <property type="match status" value="1"/>
</dbReference>
<dbReference type="OrthoDB" id="104711at2"/>
<proteinExistence type="inferred from homology"/>
<feature type="transmembrane region" description="Helical" evidence="4">
    <location>
        <begin position="246"/>
        <end position="269"/>
    </location>
</feature>
<comment type="cofactor">
    <cofactor evidence="1">
        <name>Fe(2+)</name>
        <dbReference type="ChEBI" id="CHEBI:29033"/>
    </cofactor>
</comment>
<evidence type="ECO:0000313" key="7">
    <source>
        <dbReference type="Proteomes" id="UP000287247"/>
    </source>
</evidence>
<evidence type="ECO:0000256" key="3">
    <source>
        <dbReference type="ARBA" id="ARBA00023004"/>
    </source>
</evidence>
<feature type="transmembrane region" description="Helical" evidence="4">
    <location>
        <begin position="57"/>
        <end position="79"/>
    </location>
</feature>
<keyword evidence="4" id="KW-0472">Membrane</keyword>
<sequence>MTQTVKQTVSYPSYPSNIESIKKLKFAENTEFRATLNRRVDDFFQTTGRQKRDCPQMYLKTAILVLGFIAIYVSLVFLVQEWWQALSLSILLGLFMDGIGFNLQHDGSHNAYSNLSWVNKLMAMSMDLIGLSSYYWKMGHTVLHHKYVNLTGYDQDFEFGIFARKTPFQKRLPHHRWQHYYIWLLYGVYAIEWSLIRDINNLLSNKIDYLDYPRPKGMDLVIFWLGKLIFLTFAFGIPLIFHSVWNVLLCYGVAIFNMGFFMNCIFLLAHEVEEAKFPMPSEDTGMVENEWAIHQIETSVNCSFNPFLNWFCGGLNFQIEHHLFPNICHINYAYIAPIVEKTCQEFGVKYQTNKSLFASLSSHFRLLRRLGKSSSTL</sequence>
<dbReference type="RefSeq" id="WP_124972808.1">
    <property type="nucleotide sequence ID" value="NZ_BDQK01000016.1"/>
</dbReference>
<keyword evidence="7" id="KW-1185">Reference proteome</keyword>
<dbReference type="GO" id="GO:0016020">
    <property type="term" value="C:membrane"/>
    <property type="evidence" value="ECO:0007669"/>
    <property type="project" value="TreeGrafter"/>
</dbReference>
<dbReference type="EMBL" id="BDQK01000016">
    <property type="protein sequence ID" value="GBF82344.1"/>
    <property type="molecule type" value="Genomic_DNA"/>
</dbReference>
<evidence type="ECO:0000256" key="4">
    <source>
        <dbReference type="SAM" id="Phobius"/>
    </source>
</evidence>
<dbReference type="GO" id="GO:0008610">
    <property type="term" value="P:lipid biosynthetic process"/>
    <property type="evidence" value="ECO:0007669"/>
    <property type="project" value="UniProtKB-ARBA"/>
</dbReference>
<accession>A0A401IM58</accession>
<gene>
    <name evidence="6" type="ORF">AsFPU1_3772</name>
</gene>
<dbReference type="CDD" id="cd03506">
    <property type="entry name" value="Delta6-FADS-like"/>
    <property type="match status" value="1"/>
</dbReference>
<dbReference type="InterPro" id="IPR005804">
    <property type="entry name" value="FA_desaturase_dom"/>
</dbReference>